<proteinExistence type="predicted"/>
<reference evidence="6" key="1">
    <citation type="submission" date="2022-10" db="EMBL/GenBank/DDBJ databases">
        <title>Chryseobacterium babae sp. nov. isolated from the gut of the beetle Oryctes rhinoceros, and Chryseobacterium kimseyorum sp. nov., isolated from a stick insect rearing cage.</title>
        <authorList>
            <person name="Shelomi M."/>
            <person name="Han C.-J."/>
            <person name="Chen W.-M."/>
            <person name="Chen H.-K."/>
            <person name="Liaw S.-J."/>
            <person name="Muhle E."/>
            <person name="Clermont D."/>
        </authorList>
    </citation>
    <scope>NUCLEOTIDE SEQUENCE</scope>
    <source>
        <strain evidence="6">09-1422</strain>
    </source>
</reference>
<dbReference type="InterPro" id="IPR018490">
    <property type="entry name" value="cNMP-bd_dom_sf"/>
</dbReference>
<evidence type="ECO:0000256" key="3">
    <source>
        <dbReference type="ARBA" id="ARBA00023163"/>
    </source>
</evidence>
<accession>A0ABT3HTB0</accession>
<evidence type="ECO:0000256" key="2">
    <source>
        <dbReference type="ARBA" id="ARBA00023125"/>
    </source>
</evidence>
<evidence type="ECO:0000313" key="6">
    <source>
        <dbReference type="EMBL" id="MCW3166898.1"/>
    </source>
</evidence>
<dbReference type="Gene3D" id="1.10.10.10">
    <property type="entry name" value="Winged helix-like DNA-binding domain superfamily/Winged helix DNA-binding domain"/>
    <property type="match status" value="1"/>
</dbReference>
<dbReference type="SUPFAM" id="SSF51206">
    <property type="entry name" value="cAMP-binding domain-like"/>
    <property type="match status" value="1"/>
</dbReference>
<evidence type="ECO:0000259" key="4">
    <source>
        <dbReference type="PROSITE" id="PS50042"/>
    </source>
</evidence>
<evidence type="ECO:0000256" key="1">
    <source>
        <dbReference type="ARBA" id="ARBA00023015"/>
    </source>
</evidence>
<dbReference type="InterPro" id="IPR036388">
    <property type="entry name" value="WH-like_DNA-bd_sf"/>
</dbReference>
<dbReference type="InterPro" id="IPR000595">
    <property type="entry name" value="cNMP-bd_dom"/>
</dbReference>
<dbReference type="PROSITE" id="PS51063">
    <property type="entry name" value="HTH_CRP_2"/>
    <property type="match status" value="1"/>
</dbReference>
<dbReference type="Proteomes" id="UP001163731">
    <property type="component" value="Unassembled WGS sequence"/>
</dbReference>
<dbReference type="Pfam" id="PF13545">
    <property type="entry name" value="HTH_Crp_2"/>
    <property type="match status" value="1"/>
</dbReference>
<protein>
    <submittedName>
        <fullName evidence="6">Crp/Fnr family transcriptional regulator</fullName>
    </submittedName>
</protein>
<evidence type="ECO:0000259" key="5">
    <source>
        <dbReference type="PROSITE" id="PS51063"/>
    </source>
</evidence>
<keyword evidence="3" id="KW-0804">Transcription</keyword>
<dbReference type="InterPro" id="IPR036390">
    <property type="entry name" value="WH_DNA-bd_sf"/>
</dbReference>
<keyword evidence="7" id="KW-1185">Reference proteome</keyword>
<dbReference type="EMBL" id="JAPDHW010000001">
    <property type="protein sequence ID" value="MCW3166898.1"/>
    <property type="molecule type" value="Genomic_DNA"/>
</dbReference>
<evidence type="ECO:0000313" key="7">
    <source>
        <dbReference type="Proteomes" id="UP001163731"/>
    </source>
</evidence>
<feature type="domain" description="HTH crp-type" evidence="5">
    <location>
        <begin position="134"/>
        <end position="198"/>
    </location>
</feature>
<dbReference type="InterPro" id="IPR014710">
    <property type="entry name" value="RmlC-like_jellyroll"/>
</dbReference>
<dbReference type="RefSeq" id="WP_264748196.1">
    <property type="nucleotide sequence ID" value="NZ_JAPDHW010000001.1"/>
</dbReference>
<keyword evidence="2" id="KW-0238">DNA-binding</keyword>
<comment type="caution">
    <text evidence="6">The sequence shown here is derived from an EMBL/GenBank/DDBJ whole genome shotgun (WGS) entry which is preliminary data.</text>
</comment>
<dbReference type="CDD" id="cd00038">
    <property type="entry name" value="CAP_ED"/>
    <property type="match status" value="1"/>
</dbReference>
<dbReference type="InterPro" id="IPR050397">
    <property type="entry name" value="Env_Response_Regulators"/>
</dbReference>
<dbReference type="PANTHER" id="PTHR24567">
    <property type="entry name" value="CRP FAMILY TRANSCRIPTIONAL REGULATORY PROTEIN"/>
    <property type="match status" value="1"/>
</dbReference>
<dbReference type="PROSITE" id="PS50042">
    <property type="entry name" value="CNMP_BINDING_3"/>
    <property type="match status" value="1"/>
</dbReference>
<gene>
    <name evidence="6" type="ORF">OMO38_00015</name>
</gene>
<feature type="domain" description="Cyclic nucleotide-binding" evidence="4">
    <location>
        <begin position="16"/>
        <end position="117"/>
    </location>
</feature>
<dbReference type="PRINTS" id="PR00034">
    <property type="entry name" value="HTHCRP"/>
</dbReference>
<dbReference type="PANTHER" id="PTHR24567:SF28">
    <property type="entry name" value="LISTERIOLYSIN REGULATORY PROTEIN"/>
    <property type="match status" value="1"/>
</dbReference>
<dbReference type="Pfam" id="PF00027">
    <property type="entry name" value="cNMP_binding"/>
    <property type="match status" value="1"/>
</dbReference>
<organism evidence="6 7">
    <name type="scientific">Chryseobacterium kimseyorum</name>
    <dbReference type="NCBI Taxonomy" id="2984028"/>
    <lineage>
        <taxon>Bacteria</taxon>
        <taxon>Pseudomonadati</taxon>
        <taxon>Bacteroidota</taxon>
        <taxon>Flavobacteriia</taxon>
        <taxon>Flavobacteriales</taxon>
        <taxon>Weeksellaceae</taxon>
        <taxon>Chryseobacterium group</taxon>
        <taxon>Chryseobacterium</taxon>
    </lineage>
</organism>
<sequence length="198" mass="23285">MIIDEDLLFASGAVLYNIKKNDYIFKEQTVPKYYYQIQKGKVKINNYQSEGKEFIHSLPSEGHCVGETFLFSEERYPVNAVAMEDCKIIRLAKSNFIRLIVSDPKLLLQLYHYTAERMRYRYIMLNHLTTTNPFTKLVGLMDCLKNFNKKTKPFSYEIPYTRQEMASLTGLRVETVIRSIKKLEKENILKIENGKIIY</sequence>
<keyword evidence="1" id="KW-0805">Transcription regulation</keyword>
<dbReference type="SMART" id="SM00419">
    <property type="entry name" value="HTH_CRP"/>
    <property type="match status" value="1"/>
</dbReference>
<dbReference type="SUPFAM" id="SSF46785">
    <property type="entry name" value="Winged helix' DNA-binding domain"/>
    <property type="match status" value="1"/>
</dbReference>
<dbReference type="Gene3D" id="2.60.120.10">
    <property type="entry name" value="Jelly Rolls"/>
    <property type="match status" value="1"/>
</dbReference>
<name>A0ABT3HTB0_9FLAO</name>
<dbReference type="InterPro" id="IPR012318">
    <property type="entry name" value="HTH_CRP"/>
</dbReference>